<evidence type="ECO:0000313" key="2">
    <source>
        <dbReference type="Proteomes" id="UP000243579"/>
    </source>
</evidence>
<gene>
    <name evidence="1" type="ORF">ACHHYP_05842</name>
</gene>
<sequence>MCSYVVNARVLGFLNSSPATVALQAQTLCVTNTSGRDATYDVRGCSIATSAPTTVTIRFASKKKLALELPSPRLQAKFATLIAAAATSADYVVPTESVWERLLGVAKDINARAPHKRIVPCGVSVEAVQAHLFGLVAVHDQVAKLESPLALYEWLLNIEADYVATHRSLHTGGPQNNSYPHVVYQQDPLSYALGTTSGEGTPDQSKFVTVCPYCRREYDRALLHTIYSAPINGSQGKWPCPDCGESIVRDAYYKNQFGTTAFDQPIRTILAKCPLRRCSRPFSLEERWRLHILGETLRCSGCQNSVSYETFQIAVLIQAHPTMKYESHRNADGSRVGHWPTPRELPQDGRWSTYLNDVRAAVKALRTAKPPLDGFEIETLLDNWDHVTAMIRSHAIGAFPIDLVRAMHDDLRFVAAISPHATYWSNPEVITAAVRRYEQFMHLGRAATIGRGKRPLAPTADICLVMHVHRAMHTCYCDYSRAVTKHILTKNNDTTTASYIKACAAWTKAYNEPYSSHVPTGETPATLAKVGALLAVGDSRYHGVDEALSTSDLSHIDTQNDGGPTTLSVIGTWLLDECVLAADPRVATLFSLNFTAQLDAE</sequence>
<dbReference type="Pfam" id="PF07173">
    <property type="entry name" value="GRDP-like"/>
    <property type="match status" value="1"/>
</dbReference>
<dbReference type="PANTHER" id="PTHR34365">
    <property type="entry name" value="ENOLASE (DUF1399)"/>
    <property type="match status" value="1"/>
</dbReference>
<dbReference type="Proteomes" id="UP000243579">
    <property type="component" value="Unassembled WGS sequence"/>
</dbReference>
<keyword evidence="2" id="KW-1185">Reference proteome</keyword>
<dbReference type="PANTHER" id="PTHR34365:SF7">
    <property type="entry name" value="GLYCINE-RICH DOMAIN-CONTAINING PROTEIN 1"/>
    <property type="match status" value="1"/>
</dbReference>
<dbReference type="EMBL" id="JNBR01000674">
    <property type="protein sequence ID" value="OQR90073.1"/>
    <property type="molecule type" value="Genomic_DNA"/>
</dbReference>
<protein>
    <submittedName>
        <fullName evidence="1">Uncharacterized protein</fullName>
    </submittedName>
</protein>
<accession>A0A1V9YWS1</accession>
<reference evidence="1 2" key="1">
    <citation type="journal article" date="2014" name="Genome Biol. Evol.">
        <title>The secreted proteins of Achlya hypogyna and Thraustotheca clavata identify the ancestral oomycete secretome and reveal gene acquisitions by horizontal gene transfer.</title>
        <authorList>
            <person name="Misner I."/>
            <person name="Blouin N."/>
            <person name="Leonard G."/>
            <person name="Richards T.A."/>
            <person name="Lane C.E."/>
        </authorList>
    </citation>
    <scope>NUCLEOTIDE SEQUENCE [LARGE SCALE GENOMIC DNA]</scope>
    <source>
        <strain evidence="1 2">ATCC 48635</strain>
    </source>
</reference>
<proteinExistence type="predicted"/>
<name>A0A1V9YWS1_ACHHY</name>
<organism evidence="1 2">
    <name type="scientific">Achlya hypogyna</name>
    <name type="common">Oomycete</name>
    <name type="synonym">Protoachlya hypogyna</name>
    <dbReference type="NCBI Taxonomy" id="1202772"/>
    <lineage>
        <taxon>Eukaryota</taxon>
        <taxon>Sar</taxon>
        <taxon>Stramenopiles</taxon>
        <taxon>Oomycota</taxon>
        <taxon>Saprolegniomycetes</taxon>
        <taxon>Saprolegniales</taxon>
        <taxon>Achlyaceae</taxon>
        <taxon>Achlya</taxon>
    </lineage>
</organism>
<dbReference type="InterPro" id="IPR009836">
    <property type="entry name" value="GRDP-like"/>
</dbReference>
<dbReference type="OrthoDB" id="10457053at2759"/>
<dbReference type="AlphaFoldDB" id="A0A1V9YWS1"/>
<comment type="caution">
    <text evidence="1">The sequence shown here is derived from an EMBL/GenBank/DDBJ whole genome shotgun (WGS) entry which is preliminary data.</text>
</comment>
<evidence type="ECO:0000313" key="1">
    <source>
        <dbReference type="EMBL" id="OQR90073.1"/>
    </source>
</evidence>